<dbReference type="RefSeq" id="WP_203809781.1">
    <property type="nucleotide sequence ID" value="NZ_BAAAQE010000002.1"/>
</dbReference>
<keyword evidence="2" id="KW-1185">Reference proteome</keyword>
<evidence type="ECO:0000313" key="1">
    <source>
        <dbReference type="EMBL" id="GID61624.1"/>
    </source>
</evidence>
<dbReference type="InterPro" id="IPR052922">
    <property type="entry name" value="Cytidylate_Kinase-2"/>
</dbReference>
<evidence type="ECO:0000313" key="2">
    <source>
        <dbReference type="Proteomes" id="UP000612282"/>
    </source>
</evidence>
<proteinExistence type="predicted"/>
<dbReference type="EMBL" id="BOMG01000131">
    <property type="protein sequence ID" value="GID61624.1"/>
    <property type="molecule type" value="Genomic_DNA"/>
</dbReference>
<protein>
    <submittedName>
        <fullName evidence="1">DNA topology modulation protein FlaR</fullName>
    </submittedName>
</protein>
<dbReference type="PANTHER" id="PTHR37816:SF1">
    <property type="entry name" value="TOXIN"/>
    <property type="match status" value="1"/>
</dbReference>
<gene>
    <name evidence="1" type="ORF">Aco03nite_100280</name>
</gene>
<reference evidence="1 2" key="1">
    <citation type="submission" date="2021-01" db="EMBL/GenBank/DDBJ databases">
        <title>Whole genome shotgun sequence of Actinoplanes couchii NBRC 106145.</title>
        <authorList>
            <person name="Komaki H."/>
            <person name="Tamura T."/>
        </authorList>
    </citation>
    <scope>NUCLEOTIDE SEQUENCE [LARGE SCALE GENOMIC DNA]</scope>
    <source>
        <strain evidence="1 2">NBRC 106145</strain>
    </source>
</reference>
<dbReference type="InterPro" id="IPR027417">
    <property type="entry name" value="P-loop_NTPase"/>
</dbReference>
<dbReference type="Proteomes" id="UP000612282">
    <property type="component" value="Unassembled WGS sequence"/>
</dbReference>
<accession>A0ABQ3XSZ5</accession>
<organism evidence="1 2">
    <name type="scientific">Actinoplanes couchii</name>
    <dbReference type="NCBI Taxonomy" id="403638"/>
    <lineage>
        <taxon>Bacteria</taxon>
        <taxon>Bacillati</taxon>
        <taxon>Actinomycetota</taxon>
        <taxon>Actinomycetes</taxon>
        <taxon>Micromonosporales</taxon>
        <taxon>Micromonosporaceae</taxon>
        <taxon>Actinoplanes</taxon>
    </lineage>
</organism>
<dbReference type="PANTHER" id="PTHR37816">
    <property type="entry name" value="YALI0E33011P"/>
    <property type="match status" value="1"/>
</dbReference>
<dbReference type="Gene3D" id="3.40.50.300">
    <property type="entry name" value="P-loop containing nucleotide triphosphate hydrolases"/>
    <property type="match status" value="1"/>
</dbReference>
<name>A0ABQ3XSZ5_9ACTN</name>
<sequence length="171" mass="18938">MRRIAVVGAGGAGKTVLANQLGARLGIPVTHLDALRYDTGWNLIAEDEFAARQRAAVAADRWITDGNSLATLPIRAAAAAAVIVVDPPPLVCLWGILQRRWRYRGGQHADGVFDRITWFFLRYVILYRRRHLPRTLACIAQHGPHATVVHLTSRRQAENFVAQLSGQEDGR</sequence>
<comment type="caution">
    <text evidence="1">The sequence shown here is derived from an EMBL/GenBank/DDBJ whole genome shotgun (WGS) entry which is preliminary data.</text>
</comment>
<dbReference type="SUPFAM" id="SSF52540">
    <property type="entry name" value="P-loop containing nucleoside triphosphate hydrolases"/>
    <property type="match status" value="1"/>
</dbReference>